<dbReference type="EC" id="2.7.13.3" evidence="2"/>
<evidence type="ECO:0000256" key="6">
    <source>
        <dbReference type="ARBA" id="ARBA00022777"/>
    </source>
</evidence>
<dbReference type="Gene3D" id="3.30.565.10">
    <property type="entry name" value="Histidine kinase-like ATPase, C-terminal domain"/>
    <property type="match status" value="1"/>
</dbReference>
<evidence type="ECO:0000256" key="1">
    <source>
        <dbReference type="ARBA" id="ARBA00000085"/>
    </source>
</evidence>
<evidence type="ECO:0000256" key="7">
    <source>
        <dbReference type="ARBA" id="ARBA00022840"/>
    </source>
</evidence>
<keyword evidence="9" id="KW-0812">Transmembrane</keyword>
<protein>
    <recommendedName>
        <fullName evidence="2">histidine kinase</fullName>
        <ecNumber evidence="2">2.7.13.3</ecNumber>
    </recommendedName>
</protein>
<evidence type="ECO:0000313" key="11">
    <source>
        <dbReference type="EMBL" id="RKD92566.1"/>
    </source>
</evidence>
<dbReference type="EMBL" id="RAPN01000001">
    <property type="protein sequence ID" value="RKD92566.1"/>
    <property type="molecule type" value="Genomic_DNA"/>
</dbReference>
<keyword evidence="8" id="KW-0902">Two-component regulatory system</keyword>
<keyword evidence="9" id="KW-0472">Membrane</keyword>
<keyword evidence="4" id="KW-0808">Transferase</keyword>
<dbReference type="GO" id="GO:0005524">
    <property type="term" value="F:ATP binding"/>
    <property type="evidence" value="ECO:0007669"/>
    <property type="project" value="UniProtKB-KW"/>
</dbReference>
<dbReference type="InterPro" id="IPR005467">
    <property type="entry name" value="His_kinase_dom"/>
</dbReference>
<dbReference type="PRINTS" id="PR00344">
    <property type="entry name" value="BCTRLSENSOR"/>
</dbReference>
<organism evidence="11 12">
    <name type="scientific">Mangrovibacterium diazotrophicum</name>
    <dbReference type="NCBI Taxonomy" id="1261403"/>
    <lineage>
        <taxon>Bacteria</taxon>
        <taxon>Pseudomonadati</taxon>
        <taxon>Bacteroidota</taxon>
        <taxon>Bacteroidia</taxon>
        <taxon>Marinilabiliales</taxon>
        <taxon>Prolixibacteraceae</taxon>
        <taxon>Mangrovibacterium</taxon>
    </lineage>
</organism>
<dbReference type="CDD" id="cd00075">
    <property type="entry name" value="HATPase"/>
    <property type="match status" value="1"/>
</dbReference>
<evidence type="ECO:0000313" key="12">
    <source>
        <dbReference type="Proteomes" id="UP000283387"/>
    </source>
</evidence>
<proteinExistence type="predicted"/>
<evidence type="ECO:0000256" key="3">
    <source>
        <dbReference type="ARBA" id="ARBA00022553"/>
    </source>
</evidence>
<evidence type="ECO:0000256" key="8">
    <source>
        <dbReference type="ARBA" id="ARBA00023012"/>
    </source>
</evidence>
<dbReference type="GO" id="GO:0000155">
    <property type="term" value="F:phosphorelay sensor kinase activity"/>
    <property type="evidence" value="ECO:0007669"/>
    <property type="project" value="InterPro"/>
</dbReference>
<keyword evidence="3" id="KW-0597">Phosphoprotein</keyword>
<keyword evidence="5" id="KW-0547">Nucleotide-binding</keyword>
<feature type="transmembrane region" description="Helical" evidence="9">
    <location>
        <begin position="133"/>
        <end position="153"/>
    </location>
</feature>
<gene>
    <name evidence="11" type="ORF">BC643_2940</name>
</gene>
<dbReference type="PANTHER" id="PTHR43065:SF10">
    <property type="entry name" value="PEROXIDE STRESS-ACTIVATED HISTIDINE KINASE MAK3"/>
    <property type="match status" value="1"/>
</dbReference>
<dbReference type="PANTHER" id="PTHR43065">
    <property type="entry name" value="SENSOR HISTIDINE KINASE"/>
    <property type="match status" value="1"/>
</dbReference>
<keyword evidence="6 11" id="KW-0418">Kinase</keyword>
<name>A0A419WAX2_9BACT</name>
<comment type="caution">
    <text evidence="11">The sequence shown here is derived from an EMBL/GenBank/DDBJ whole genome shotgun (WGS) entry which is preliminary data.</text>
</comment>
<comment type="catalytic activity">
    <reaction evidence="1">
        <text>ATP + protein L-histidine = ADP + protein N-phospho-L-histidine.</text>
        <dbReference type="EC" id="2.7.13.3"/>
    </reaction>
</comment>
<feature type="domain" description="Histidine kinase" evidence="10">
    <location>
        <begin position="171"/>
        <end position="374"/>
    </location>
</feature>
<dbReference type="InterPro" id="IPR036890">
    <property type="entry name" value="HATPase_C_sf"/>
</dbReference>
<evidence type="ECO:0000259" key="10">
    <source>
        <dbReference type="PROSITE" id="PS50109"/>
    </source>
</evidence>
<dbReference type="AlphaFoldDB" id="A0A419WAX2"/>
<dbReference type="SMART" id="SM00387">
    <property type="entry name" value="HATPase_c"/>
    <property type="match status" value="1"/>
</dbReference>
<evidence type="ECO:0000256" key="5">
    <source>
        <dbReference type="ARBA" id="ARBA00022741"/>
    </source>
</evidence>
<evidence type="ECO:0000256" key="4">
    <source>
        <dbReference type="ARBA" id="ARBA00022679"/>
    </source>
</evidence>
<dbReference type="Proteomes" id="UP000283387">
    <property type="component" value="Unassembled WGS sequence"/>
</dbReference>
<reference evidence="11 12" key="1">
    <citation type="submission" date="2018-09" db="EMBL/GenBank/DDBJ databases">
        <title>Genomic Encyclopedia of Archaeal and Bacterial Type Strains, Phase II (KMG-II): from individual species to whole genera.</title>
        <authorList>
            <person name="Goeker M."/>
        </authorList>
    </citation>
    <scope>NUCLEOTIDE SEQUENCE [LARGE SCALE GENOMIC DNA]</scope>
    <source>
        <strain evidence="11 12">DSM 27148</strain>
    </source>
</reference>
<dbReference type="InterPro" id="IPR004358">
    <property type="entry name" value="Sig_transdc_His_kin-like_C"/>
</dbReference>
<dbReference type="PROSITE" id="PS50109">
    <property type="entry name" value="HIS_KIN"/>
    <property type="match status" value="1"/>
</dbReference>
<accession>A0A419WAX2</accession>
<dbReference type="SUPFAM" id="SSF55874">
    <property type="entry name" value="ATPase domain of HSP90 chaperone/DNA topoisomerase II/histidine kinase"/>
    <property type="match status" value="1"/>
</dbReference>
<dbReference type="RefSeq" id="WP_211338062.1">
    <property type="nucleotide sequence ID" value="NZ_RAPN01000001.1"/>
</dbReference>
<dbReference type="CDD" id="cd00082">
    <property type="entry name" value="HisKA"/>
    <property type="match status" value="1"/>
</dbReference>
<dbReference type="Pfam" id="PF02518">
    <property type="entry name" value="HATPase_c"/>
    <property type="match status" value="1"/>
</dbReference>
<keyword evidence="7" id="KW-0067">ATP-binding</keyword>
<keyword evidence="12" id="KW-1185">Reference proteome</keyword>
<sequence length="385" mass="44246">MLILIAIIIGAASFQYTNWLARKMAEEEHKSVAMWAEATRRLTAPVEDPDDNMSFLVSILEGNTGIPIIWTDSIQNIISAANIEYSEKRKDQVLQRELAKMMHDRPPIKIVISEHEVQYIYYRDSKTLQNLKYFPLIQIAVIGLFVTIVYFTINSSRKAEQNQVWVGMSKETAHQLGTPISSLMAWVELLKTQDIDEKLIDEFEKDILRLEKITERFSKIGSKPELKIDDLRKTIVSTVTYLQSRTSQKVQYDMQFPADRSYITPHNAALLSWVIENLCKNAIDAMGNSGKITLLLREEDNQIYFDIRDNGKGIPKSQFKTIFDPGFTTKKRGWGLGLSLAKRIIENYHQGKIFIKQSEIGKGTTFRIILKKADFFQQKTKSIIN</sequence>
<dbReference type="InterPro" id="IPR003661">
    <property type="entry name" value="HisK_dim/P_dom"/>
</dbReference>
<keyword evidence="9" id="KW-1133">Transmembrane helix</keyword>
<evidence type="ECO:0000256" key="9">
    <source>
        <dbReference type="SAM" id="Phobius"/>
    </source>
</evidence>
<dbReference type="InterPro" id="IPR003594">
    <property type="entry name" value="HATPase_dom"/>
</dbReference>
<evidence type="ECO:0000256" key="2">
    <source>
        <dbReference type="ARBA" id="ARBA00012438"/>
    </source>
</evidence>